<comment type="caution">
    <text evidence="5">The sequence shown here is derived from an EMBL/GenBank/DDBJ whole genome shotgun (WGS) entry which is preliminary data.</text>
</comment>
<proteinExistence type="inferred from homology"/>
<dbReference type="InterPro" id="IPR016024">
    <property type="entry name" value="ARM-type_fold"/>
</dbReference>
<dbReference type="AlphaFoldDB" id="A0A836L939"/>
<organism evidence="5 6">
    <name type="scientific">Porcisia hertigi</name>
    <dbReference type="NCBI Taxonomy" id="2761500"/>
    <lineage>
        <taxon>Eukaryota</taxon>
        <taxon>Discoba</taxon>
        <taxon>Euglenozoa</taxon>
        <taxon>Kinetoplastea</taxon>
        <taxon>Metakinetoplastina</taxon>
        <taxon>Trypanosomatida</taxon>
        <taxon>Trypanosomatidae</taxon>
        <taxon>Leishmaniinae</taxon>
        <taxon>Porcisia</taxon>
    </lineage>
</organism>
<reference evidence="5 6" key="1">
    <citation type="submission" date="2021-02" db="EMBL/GenBank/DDBJ databases">
        <title>Porcisia hertigi Genome sequencing and assembly.</title>
        <authorList>
            <person name="Almutairi H."/>
            <person name="Gatherer D."/>
        </authorList>
    </citation>
    <scope>NUCLEOTIDE SEQUENCE [LARGE SCALE GENOMIC DNA]</scope>
    <source>
        <strain evidence="5 6">C119</strain>
    </source>
</reference>
<evidence type="ECO:0000313" key="6">
    <source>
        <dbReference type="Proteomes" id="UP000674318"/>
    </source>
</evidence>
<evidence type="ECO:0000313" key="5">
    <source>
        <dbReference type="EMBL" id="KAG5501382.1"/>
    </source>
</evidence>
<dbReference type="Proteomes" id="UP000674318">
    <property type="component" value="Unassembled WGS sequence"/>
</dbReference>
<dbReference type="PANTHER" id="PTHR12696">
    <property type="entry name" value="TIP120"/>
    <property type="match status" value="1"/>
</dbReference>
<dbReference type="EMBL" id="JAFJZO010000027">
    <property type="protein sequence ID" value="KAG5501382.1"/>
    <property type="molecule type" value="Genomic_DNA"/>
</dbReference>
<dbReference type="RefSeq" id="XP_067756005.1">
    <property type="nucleotide sequence ID" value="XM_067899215.1"/>
</dbReference>
<gene>
    <name evidence="5" type="ORF">JKF63_03194</name>
</gene>
<sequence length="1224" mass="134118">MAPFSTGGFLRDIRHVDKDLRLMALFDLQRHLSNAHEGSIPDDVVDEVLLCISPNERCEEVHNEAANVLPDMVVRCSQRDVIFQYLLSSVTKKNVSDDRDGANLQYLSGMTFKKCCAEFANEARRNVAFWQQQIDVARHLCASCSDQLEVEHLDDMARETLYTALNALLLAYRDALGERDTLIKQAVRDFQKTKSIRHAILTLVESLLVSVRATTQESVVTESLKLLMSATSSEQYITYLQLCEVEMRTLRSPPMRVVQQVIDSVCERLAHATEQYDDRGDSTDALLEVVCYLVQLNVADGALSWRGIFAALKDLVTFDPFASSAEEDVYASGGGYDDDYDEYDEGTSDSTWKLRMWAVRTLQVLVIQHADKDLGMQALNIVVTTLQDRVQLVQLEAVKLLRTVARCSYAHDADCVALITTSCRELCRLIGGGDNKGTVSIVKALQDIFDTIADATVFSETIVPLLLCQVRTHFSAFATSAAVVEGFRSIVASVIRAKGDGELLSSGIVDFAKALPALCLCGGSLSSTAACIAKVSDTLAEVYAVTHDASVQAVLGNNYSALLENHHFPVACRAAAAEGLANWAAAHGFSTLEQPTTSLWRALRCSEVKLPVLRALGIVASSSASSCVPMSVLEEVAALIESESASVRAASVNVLLRRLTAPNTPPLASPFLQHLATFFSPGQPLSLISCELAELCSQSLLLAQLFLHRTERSELFYGTYLTGLWEHIARLADAVQWSRRLIDPALHSLTALVAIVYEHETVSRLAIENDVRQFLVSNQSHMPCICTMVRCVAAGSASAASPFLRSVYPQLLERAHLLLCVGEVGQTSGLGVEWSELVINSVQSKEGELVRSCGELSLSLCMLHPGNSRSILMRCGERAADSGTVGRYYYVKSIKEAATLALSRCCTAFHDAAVSKPLLNLFLQSHPSADLVELYGACAGLLSVFVLDAENGLLIADALFETEASMDTRVTCMVALRYFLSALVEHSASIETYRPIVVRALLLLRRPTDAKESTAPSLPLRTMALRLLIAVLERSPRWLLCEETRTTIFPNLLAELREDAKLQGAFDLSGYTHRVDKGLECRKLAFESLSAVFWAARQRNVDLVKYCEAEHSVASVLIVACSSHGSGDRESAINDLAKDLLVQLVESNPALVLTVPQLDCLVSKLSHDIKWGASQTDAQKTTLLYTIRCVMKLSCHPLFAYHTGFQEVAEVARRSALLAQSLKL</sequence>
<dbReference type="InterPro" id="IPR013932">
    <property type="entry name" value="TATA-bd_TIP120"/>
</dbReference>
<feature type="domain" description="TATA-binding protein interacting (TIP20)" evidence="4">
    <location>
        <begin position="1043"/>
        <end position="1170"/>
    </location>
</feature>
<protein>
    <recommendedName>
        <fullName evidence="4">TATA-binding protein interacting (TIP20) domain-containing protein</fullName>
    </recommendedName>
</protein>
<dbReference type="GO" id="GO:0010265">
    <property type="term" value="P:SCF complex assembly"/>
    <property type="evidence" value="ECO:0007669"/>
    <property type="project" value="InterPro"/>
</dbReference>
<keyword evidence="2" id="KW-0677">Repeat</keyword>
<comment type="similarity">
    <text evidence="1">Belongs to the CAND family.</text>
</comment>
<evidence type="ECO:0000256" key="2">
    <source>
        <dbReference type="ARBA" id="ARBA00022737"/>
    </source>
</evidence>
<name>A0A836L939_9TRYP</name>
<dbReference type="KEGG" id="phet:94289292"/>
<evidence type="ECO:0000259" key="4">
    <source>
        <dbReference type="Pfam" id="PF08623"/>
    </source>
</evidence>
<keyword evidence="3" id="KW-0833">Ubl conjugation pathway</keyword>
<keyword evidence="6" id="KW-1185">Reference proteome</keyword>
<dbReference type="OrthoDB" id="6260732at2759"/>
<evidence type="ECO:0000256" key="3">
    <source>
        <dbReference type="ARBA" id="ARBA00022786"/>
    </source>
</evidence>
<dbReference type="InterPro" id="IPR011989">
    <property type="entry name" value="ARM-like"/>
</dbReference>
<dbReference type="Pfam" id="PF08623">
    <property type="entry name" value="TIP120"/>
    <property type="match status" value="1"/>
</dbReference>
<accession>A0A836L939</accession>
<dbReference type="SUPFAM" id="SSF48371">
    <property type="entry name" value="ARM repeat"/>
    <property type="match status" value="1"/>
</dbReference>
<dbReference type="Gene3D" id="1.25.10.10">
    <property type="entry name" value="Leucine-rich Repeat Variant"/>
    <property type="match status" value="1"/>
</dbReference>
<dbReference type="GeneID" id="94289292"/>
<dbReference type="InterPro" id="IPR039852">
    <property type="entry name" value="CAND1/CAND2"/>
</dbReference>
<evidence type="ECO:0000256" key="1">
    <source>
        <dbReference type="ARBA" id="ARBA00007657"/>
    </source>
</evidence>